<keyword evidence="2" id="KW-0677">Repeat</keyword>
<evidence type="ECO:0000256" key="1">
    <source>
        <dbReference type="ARBA" id="ARBA00022614"/>
    </source>
</evidence>
<gene>
    <name evidence="5" type="ORF">NP493_99g01038</name>
</gene>
<keyword evidence="6" id="KW-1185">Reference proteome</keyword>
<dbReference type="EMBL" id="JAODUO010000099">
    <property type="protein sequence ID" value="KAK2189691.1"/>
    <property type="molecule type" value="Genomic_DNA"/>
</dbReference>
<comment type="caution">
    <text evidence="5">The sequence shown here is derived from an EMBL/GenBank/DDBJ whole genome shotgun (WGS) entry which is preliminary data.</text>
</comment>
<dbReference type="InterPro" id="IPR055414">
    <property type="entry name" value="LRR_R13L4/SHOC2-like"/>
</dbReference>
<dbReference type="PANTHER" id="PTHR18849">
    <property type="entry name" value="LEUCINE RICH REPEAT PROTEIN"/>
    <property type="match status" value="1"/>
</dbReference>
<name>A0AAD9P7N0_RIDPI</name>
<dbReference type="PROSITE" id="PS51450">
    <property type="entry name" value="LRR"/>
    <property type="match status" value="9"/>
</dbReference>
<evidence type="ECO:0000256" key="2">
    <source>
        <dbReference type="ARBA" id="ARBA00022737"/>
    </source>
</evidence>
<accession>A0AAD9P7N0</accession>
<dbReference type="SMART" id="SM00365">
    <property type="entry name" value="LRR_SD22"/>
    <property type="match status" value="7"/>
</dbReference>
<dbReference type="InterPro" id="IPR003591">
    <property type="entry name" value="Leu-rich_rpt_typical-subtyp"/>
</dbReference>
<dbReference type="AlphaFoldDB" id="A0AAD9P7N0"/>
<keyword evidence="1" id="KW-0433">Leucine-rich repeat</keyword>
<dbReference type="PRINTS" id="PR00019">
    <property type="entry name" value="LEURICHRPT"/>
</dbReference>
<evidence type="ECO:0000256" key="3">
    <source>
        <dbReference type="SAM" id="MobiDB-lite"/>
    </source>
</evidence>
<organism evidence="5 6">
    <name type="scientific">Ridgeia piscesae</name>
    <name type="common">Tubeworm</name>
    <dbReference type="NCBI Taxonomy" id="27915"/>
    <lineage>
        <taxon>Eukaryota</taxon>
        <taxon>Metazoa</taxon>
        <taxon>Spiralia</taxon>
        <taxon>Lophotrochozoa</taxon>
        <taxon>Annelida</taxon>
        <taxon>Polychaeta</taxon>
        <taxon>Sedentaria</taxon>
        <taxon>Canalipalpata</taxon>
        <taxon>Sabellida</taxon>
        <taxon>Siboglinidae</taxon>
        <taxon>Ridgeia</taxon>
    </lineage>
</organism>
<dbReference type="Pfam" id="PF23598">
    <property type="entry name" value="LRR_14"/>
    <property type="match status" value="1"/>
</dbReference>
<feature type="region of interest" description="Disordered" evidence="3">
    <location>
        <begin position="471"/>
        <end position="495"/>
    </location>
</feature>
<dbReference type="Gene3D" id="3.80.10.10">
    <property type="entry name" value="Ribonuclease Inhibitor"/>
    <property type="match status" value="2"/>
</dbReference>
<dbReference type="SUPFAM" id="SSF52058">
    <property type="entry name" value="L domain-like"/>
    <property type="match status" value="1"/>
</dbReference>
<reference evidence="5" key="1">
    <citation type="journal article" date="2023" name="Mol. Biol. Evol.">
        <title>Third-Generation Sequencing Reveals the Adaptive Role of the Epigenome in Three Deep-Sea Polychaetes.</title>
        <authorList>
            <person name="Perez M."/>
            <person name="Aroh O."/>
            <person name="Sun Y."/>
            <person name="Lan Y."/>
            <person name="Juniper S.K."/>
            <person name="Young C.R."/>
            <person name="Angers B."/>
            <person name="Qian P.Y."/>
        </authorList>
    </citation>
    <scope>NUCLEOTIDE SEQUENCE</scope>
    <source>
        <strain evidence="5">R07B-5</strain>
    </source>
</reference>
<protein>
    <recommendedName>
        <fullName evidence="4">Disease resistance R13L4/SHOC-2-like LRR domain-containing protein</fullName>
    </recommendedName>
</protein>
<dbReference type="Proteomes" id="UP001209878">
    <property type="component" value="Unassembled WGS sequence"/>
</dbReference>
<evidence type="ECO:0000259" key="4">
    <source>
        <dbReference type="Pfam" id="PF23598"/>
    </source>
</evidence>
<dbReference type="InterPro" id="IPR001611">
    <property type="entry name" value="Leu-rich_rpt"/>
</dbReference>
<proteinExistence type="predicted"/>
<sequence length="495" mass="55279">MSTKIRPSAVASIPTPPEKRTLHPVAATKLNTRQRIPKSRPDTKNRSKVVSLPDRPSPAVSQQSSRPSSAVSTTSNCPNGQDIRFINIETTADHRPSTTSEPPKDGRQIVPEEILAGTYEKDYTKVYEVVCHASSISRISGLDKFTNLRILDLSCNYIEKIEQLEHNTDLRELKLYGNRIRQMENLHRLKELAHLQLQHNRITSIGKSLQHQRKLKVLRLDNNQITKLDVRELATCVQLTSLDLSNNHIDNLAALNSLPNLTELFLKSNQLSRVDDLSRCKKLQEIDLSCNSLTDLSGLKTLPWLNTLDLSHNCLTTLRTLGKHKCLQDLNVSYNKLSQVRGIPELLPRLQVLDITENVLEGPGELDLLRDLPDLCELYISGNEALGESIPHIHAHVKTLLPQLDILDGAHVGKPSTRPGTPLMRPMSASTVVSTRQIDTQLKNIGSQLNDFETNCNSRFESLRNCLTSLPMSAPGEATPCDSRPQTGRSSRSDM</sequence>
<evidence type="ECO:0000313" key="5">
    <source>
        <dbReference type="EMBL" id="KAK2189691.1"/>
    </source>
</evidence>
<evidence type="ECO:0000313" key="6">
    <source>
        <dbReference type="Proteomes" id="UP001209878"/>
    </source>
</evidence>
<feature type="compositionally biased region" description="Polar residues" evidence="3">
    <location>
        <begin position="484"/>
        <end position="495"/>
    </location>
</feature>
<feature type="compositionally biased region" description="Low complexity" evidence="3">
    <location>
        <begin position="57"/>
        <end position="75"/>
    </location>
</feature>
<dbReference type="PANTHER" id="PTHR18849:SF0">
    <property type="entry name" value="CILIA- AND FLAGELLA-ASSOCIATED PROTEIN 410-RELATED"/>
    <property type="match status" value="1"/>
</dbReference>
<feature type="region of interest" description="Disordered" evidence="3">
    <location>
        <begin position="1"/>
        <end position="81"/>
    </location>
</feature>
<dbReference type="InterPro" id="IPR032675">
    <property type="entry name" value="LRR_dom_sf"/>
</dbReference>
<dbReference type="SMART" id="SM00369">
    <property type="entry name" value="LRR_TYP"/>
    <property type="match status" value="6"/>
</dbReference>
<feature type="domain" description="Disease resistance R13L4/SHOC-2-like LRR" evidence="4">
    <location>
        <begin position="130"/>
        <end position="384"/>
    </location>
</feature>